<keyword evidence="1" id="KW-0472">Membrane</keyword>
<dbReference type="Ensembl" id="ENSSGRT00000042219.1">
    <property type="protein sequence ID" value="ENSSGRP00000039376.1"/>
    <property type="gene ID" value="ENSSGRG00000021539.1"/>
</dbReference>
<dbReference type="AlphaFoldDB" id="A0A672MNM6"/>
<keyword evidence="1" id="KW-0812">Transmembrane</keyword>
<name>A0A672MNM6_SINGR</name>
<reference evidence="2" key="2">
    <citation type="submission" date="2025-09" db="UniProtKB">
        <authorList>
            <consortium name="Ensembl"/>
        </authorList>
    </citation>
    <scope>IDENTIFICATION</scope>
</reference>
<keyword evidence="1" id="KW-1133">Transmembrane helix</keyword>
<organism evidence="2 3">
    <name type="scientific">Sinocyclocheilus grahami</name>
    <name type="common">Dianchi golden-line fish</name>
    <name type="synonym">Barbus grahami</name>
    <dbReference type="NCBI Taxonomy" id="75366"/>
    <lineage>
        <taxon>Eukaryota</taxon>
        <taxon>Metazoa</taxon>
        <taxon>Chordata</taxon>
        <taxon>Craniata</taxon>
        <taxon>Vertebrata</taxon>
        <taxon>Euteleostomi</taxon>
        <taxon>Actinopterygii</taxon>
        <taxon>Neopterygii</taxon>
        <taxon>Teleostei</taxon>
        <taxon>Ostariophysi</taxon>
        <taxon>Cypriniformes</taxon>
        <taxon>Cyprinidae</taxon>
        <taxon>Cyprininae</taxon>
        <taxon>Sinocyclocheilus</taxon>
    </lineage>
</organism>
<keyword evidence="3" id="KW-1185">Reference proteome</keyword>
<proteinExistence type="predicted"/>
<reference evidence="2" key="1">
    <citation type="submission" date="2025-08" db="UniProtKB">
        <authorList>
            <consortium name="Ensembl"/>
        </authorList>
    </citation>
    <scope>IDENTIFICATION</scope>
</reference>
<evidence type="ECO:0000313" key="3">
    <source>
        <dbReference type="Proteomes" id="UP000472262"/>
    </source>
</evidence>
<sequence>IESHSRYANCGSVWSALERRPRGYGAGDATSSPGVAATLAGVLIFTTVADIVGNLLVILSVYRNKKLRNAGVKRYRNCNVRQTSHIFR</sequence>
<evidence type="ECO:0000256" key="1">
    <source>
        <dbReference type="SAM" id="Phobius"/>
    </source>
</evidence>
<dbReference type="InParanoid" id="A0A672MNM6"/>
<dbReference type="Proteomes" id="UP000472262">
    <property type="component" value="Unassembled WGS sequence"/>
</dbReference>
<evidence type="ECO:0000313" key="2">
    <source>
        <dbReference type="Ensembl" id="ENSSGRP00000039376.1"/>
    </source>
</evidence>
<feature type="transmembrane region" description="Helical" evidence="1">
    <location>
        <begin position="35"/>
        <end position="59"/>
    </location>
</feature>
<protein>
    <submittedName>
        <fullName evidence="2">Uncharacterized protein</fullName>
    </submittedName>
</protein>
<accession>A0A672MNM6</accession>